<proteinExistence type="predicted"/>
<dbReference type="Pfam" id="PF00328">
    <property type="entry name" value="His_Phos_2"/>
    <property type="match status" value="1"/>
</dbReference>
<dbReference type="SUPFAM" id="SSF53254">
    <property type="entry name" value="Phosphoglycerate mutase-like"/>
    <property type="match status" value="1"/>
</dbReference>
<keyword evidence="5" id="KW-1185">Reference proteome</keyword>
<sequence length="664" mass="73420">MPAPKHRRSQDSDLEAESLILHRLSTDASGASRITTTSTGPRATDAYDDLDEDYQVQDERLEKLPPRGMLEGSNNSTRIDKTGRPAWFRGVLEGDVPLPGLSGRGAGMSATMAQRNRKQRARCMRLSLVVGGALFVISAFVFALGPKIGVNTTKIYNYMGDKWYGDSDVIPFEFNKSPGYPGYYTTGAPPDFAEHMTRTASKPTPTIGSSPIQTFIPGFQDASFRPFEHMGPLTPYVSSSGWGVDDAKYSGTPLDSSGAACTLLQAHMLHRHGSRYPTAGGPPDVLRDFLKSHPNLRYSGPLSFLNTYKFSVGQELLTPVGRGQLYDSGVKSALLYSKLVYLDSLEKDAKGKAKTLLARAGSQHRIVDSGLAWLNGFFGPNWAQNTSFEIQIEEPGFNTTTAPEFACPASNRPGNAPGGAMADKWVNIYLQDAVLRLKDSFGGANLNASLLFGMQQMCSYDTVAFGYSDFCSLFTKQEWLDYEYAWDIRFQNTNGATSPLGKAYGLGWVNELVSRLTKTAWDSTTQTSENSTLNLDATTFPLDRRFYVDFTHDSTIVSVLASLELRDFNQDVPVPIDGKGGDEKRKFKTSKVVPFGARLVVEVWKCDEEELVRFQLNDAIISLDQYEQCGKGRRGRMDGLCKKQDLLEALEGRNRNGWWQKCNK</sequence>
<dbReference type="GO" id="GO:0003993">
    <property type="term" value="F:acid phosphatase activity"/>
    <property type="evidence" value="ECO:0007669"/>
    <property type="project" value="TreeGrafter"/>
</dbReference>
<accession>A0AAJ4XKR5</accession>
<evidence type="ECO:0000256" key="1">
    <source>
        <dbReference type="ARBA" id="ARBA00022801"/>
    </source>
</evidence>
<protein>
    <submittedName>
        <fullName evidence="4">Related to 3-phytase A</fullName>
    </submittedName>
</protein>
<dbReference type="Gene3D" id="3.40.50.1240">
    <property type="entry name" value="Phosphoglycerate mutase-like"/>
    <property type="match status" value="1"/>
</dbReference>
<dbReference type="InterPro" id="IPR000560">
    <property type="entry name" value="His_Pase_clade-2"/>
</dbReference>
<evidence type="ECO:0000313" key="5">
    <source>
        <dbReference type="Proteomes" id="UP001294444"/>
    </source>
</evidence>
<organism evidence="4 5">
    <name type="scientific">Melanopsichium pennsylvanicum</name>
    <dbReference type="NCBI Taxonomy" id="63383"/>
    <lineage>
        <taxon>Eukaryota</taxon>
        <taxon>Fungi</taxon>
        <taxon>Dikarya</taxon>
        <taxon>Basidiomycota</taxon>
        <taxon>Ustilaginomycotina</taxon>
        <taxon>Ustilaginomycetes</taxon>
        <taxon>Ustilaginales</taxon>
        <taxon>Ustilaginaceae</taxon>
        <taxon>Melanopsichium</taxon>
    </lineage>
</organism>
<feature type="transmembrane region" description="Helical" evidence="3">
    <location>
        <begin position="126"/>
        <end position="145"/>
    </location>
</feature>
<keyword evidence="3" id="KW-1133">Transmembrane helix</keyword>
<name>A0AAJ4XKR5_9BASI</name>
<dbReference type="PANTHER" id="PTHR20963:SF42">
    <property type="entry name" value="PHOSPHOGLYCERATE MUTASE-LIKE PROTEIN"/>
    <property type="match status" value="1"/>
</dbReference>
<feature type="compositionally biased region" description="Polar residues" evidence="2">
    <location>
        <begin position="26"/>
        <end position="41"/>
    </location>
</feature>
<reference evidence="4" key="1">
    <citation type="submission" date="2023-10" db="EMBL/GenBank/DDBJ databases">
        <authorList>
            <person name="Guldener U."/>
        </authorList>
    </citation>
    <scope>NUCLEOTIDE SEQUENCE</scope>
    <source>
        <strain evidence="4">Mp4</strain>
    </source>
</reference>
<keyword evidence="3" id="KW-0812">Transmembrane</keyword>
<keyword evidence="1" id="KW-0378">Hydrolase</keyword>
<dbReference type="PROSITE" id="PS00778">
    <property type="entry name" value="HIS_ACID_PHOSPHAT_2"/>
    <property type="match status" value="1"/>
</dbReference>
<gene>
    <name evidence="4" type="ORF">MEPE_02643</name>
</gene>
<dbReference type="AlphaFoldDB" id="A0AAJ4XKR5"/>
<evidence type="ECO:0000313" key="4">
    <source>
        <dbReference type="EMBL" id="SNX83935.1"/>
    </source>
</evidence>
<comment type="caution">
    <text evidence="4">The sequence shown here is derived from an EMBL/GenBank/DDBJ whole genome shotgun (WGS) entry which is preliminary data.</text>
</comment>
<dbReference type="InterPro" id="IPR029033">
    <property type="entry name" value="His_PPase_superfam"/>
</dbReference>
<dbReference type="EMBL" id="OAPG01000005">
    <property type="protein sequence ID" value="SNX83935.1"/>
    <property type="molecule type" value="Genomic_DNA"/>
</dbReference>
<evidence type="ECO:0000256" key="3">
    <source>
        <dbReference type="SAM" id="Phobius"/>
    </source>
</evidence>
<dbReference type="InterPro" id="IPR033379">
    <property type="entry name" value="Acid_Pase_AS"/>
</dbReference>
<dbReference type="PROSITE" id="PS00616">
    <property type="entry name" value="HIS_ACID_PHOSPHAT_1"/>
    <property type="match status" value="1"/>
</dbReference>
<feature type="region of interest" description="Disordered" evidence="2">
    <location>
        <begin position="25"/>
        <end position="46"/>
    </location>
</feature>
<keyword evidence="3" id="KW-0472">Membrane</keyword>
<evidence type="ECO:0000256" key="2">
    <source>
        <dbReference type="SAM" id="MobiDB-lite"/>
    </source>
</evidence>
<dbReference type="PANTHER" id="PTHR20963">
    <property type="entry name" value="MULTIPLE INOSITOL POLYPHOSPHATE PHOSPHATASE-RELATED"/>
    <property type="match status" value="1"/>
</dbReference>
<dbReference type="CDD" id="cd07061">
    <property type="entry name" value="HP_HAP_like"/>
    <property type="match status" value="1"/>
</dbReference>
<dbReference type="Proteomes" id="UP001294444">
    <property type="component" value="Unassembled WGS sequence"/>
</dbReference>